<dbReference type="EMBL" id="PJKN01000003">
    <property type="protein sequence ID" value="PNC56397.1"/>
    <property type="molecule type" value="Genomic_DNA"/>
</dbReference>
<name>A0AAP8T9E1_9BACT</name>
<organism evidence="7 8">
    <name type="scientific">Akkermansia muciniphila</name>
    <dbReference type="NCBI Taxonomy" id="239935"/>
    <lineage>
        <taxon>Bacteria</taxon>
        <taxon>Pseudomonadati</taxon>
        <taxon>Verrucomicrobiota</taxon>
        <taxon>Verrucomicrobiia</taxon>
        <taxon>Verrucomicrobiales</taxon>
        <taxon>Akkermansiaceae</taxon>
        <taxon>Akkermansia</taxon>
    </lineage>
</organism>
<evidence type="ECO:0000256" key="5">
    <source>
        <dbReference type="ARBA" id="ARBA00023136"/>
    </source>
</evidence>
<comment type="subcellular location">
    <subcellularLocation>
        <location evidence="1">Cell membrane</location>
        <topology evidence="1">Multi-pass membrane protein</topology>
    </subcellularLocation>
</comment>
<keyword evidence="3 6" id="KW-0812">Transmembrane</keyword>
<keyword evidence="5 6" id="KW-0472">Membrane</keyword>
<evidence type="ECO:0000256" key="6">
    <source>
        <dbReference type="SAM" id="Phobius"/>
    </source>
</evidence>
<feature type="transmembrane region" description="Helical" evidence="6">
    <location>
        <begin position="12"/>
        <end position="34"/>
    </location>
</feature>
<evidence type="ECO:0000256" key="1">
    <source>
        <dbReference type="ARBA" id="ARBA00004651"/>
    </source>
</evidence>
<feature type="transmembrane region" description="Helical" evidence="6">
    <location>
        <begin position="440"/>
        <end position="457"/>
    </location>
</feature>
<feature type="transmembrane region" description="Helical" evidence="6">
    <location>
        <begin position="307"/>
        <end position="330"/>
    </location>
</feature>
<comment type="caution">
    <text evidence="7">The sequence shown here is derived from an EMBL/GenBank/DDBJ whole genome shotgun (WGS) entry which is preliminary data.</text>
</comment>
<dbReference type="GO" id="GO:0005886">
    <property type="term" value="C:plasma membrane"/>
    <property type="evidence" value="ECO:0007669"/>
    <property type="project" value="UniProtKB-SubCell"/>
</dbReference>
<dbReference type="AlphaFoldDB" id="A0AAP8T9E1"/>
<accession>A0AAP8T9E1</accession>
<proteinExistence type="predicted"/>
<feature type="transmembrane region" description="Helical" evidence="6">
    <location>
        <begin position="477"/>
        <end position="497"/>
    </location>
</feature>
<evidence type="ECO:0000256" key="3">
    <source>
        <dbReference type="ARBA" id="ARBA00022692"/>
    </source>
</evidence>
<protein>
    <submittedName>
        <fullName evidence="7">Sugar transporter</fullName>
    </submittedName>
</protein>
<evidence type="ECO:0000313" key="8">
    <source>
        <dbReference type="Proteomes" id="UP000235914"/>
    </source>
</evidence>
<evidence type="ECO:0000313" key="7">
    <source>
        <dbReference type="EMBL" id="PNC56397.1"/>
    </source>
</evidence>
<dbReference type="RefSeq" id="WP_102735671.1">
    <property type="nucleotide sequence ID" value="NZ_JAVSNI010000005.1"/>
</dbReference>
<feature type="transmembrane region" description="Helical" evidence="6">
    <location>
        <begin position="121"/>
        <end position="145"/>
    </location>
</feature>
<dbReference type="Proteomes" id="UP000235914">
    <property type="component" value="Unassembled WGS sequence"/>
</dbReference>
<keyword evidence="2" id="KW-1003">Cell membrane</keyword>
<sequence length="521" mass="58997">MPKSRVQKSILNARVSFIFYILTLACTFFSRTIFLKSLGSNFLGLVGTLQNILGLMNLAELGLGAAISFALYKPLQENRKNAISDIISLFGFFYKKIGAFVFGAAIILSAFFPLIFRNSPISYGVVYSAFYAFLISSLLSYFVNYTQILFVADQKNYLVAAYFQTANILKILLQMALARKYGNPYIWIAVELAFGILYSLILRWKVRRVYPWLKTCTRNGAALKRQYPDILIRTKQVFIHKIKDFLLMQSDQIFVFAFDSLSMVAYYGNYTLITTRITGLFTTTMDSITAGIGNLIAEGNRQKILSVFWELMAFRYFLAGIIVFCCYHLINSFISLWLGSEYILENSIVVLLMIYVFIMITRGTVDMFNTAFGLYADTWAAWTEVILNVGITLSTAFYLGINGILLGKIISTSLIIALWKPYYLFSRGLRASYLLYWKKTFPLLLAFAISYAAFHFISKPFLTLFPGHSSSFGSWLSYAVCLCAPFSVCYGILLLCISQGARDLLRRLPSQLRPSGATKKT</sequence>
<keyword evidence="7" id="KW-0762">Sugar transport</keyword>
<feature type="transmembrane region" description="Helical" evidence="6">
    <location>
        <begin position="342"/>
        <end position="360"/>
    </location>
</feature>
<feature type="transmembrane region" description="Helical" evidence="6">
    <location>
        <begin position="93"/>
        <end position="115"/>
    </location>
</feature>
<reference evidence="7 8" key="1">
    <citation type="journal article" date="2017" name="BMC Genomics">
        <title>Genome sequencing of 39 Akkermansia muciniphila isolates reveals its population structure, genomic and functional diverisity, and global distribution in mammalian gut microbiotas.</title>
        <authorList>
            <person name="Guo X."/>
            <person name="Li S."/>
            <person name="Zhang J."/>
            <person name="Wu F."/>
            <person name="Li X."/>
            <person name="Wu D."/>
            <person name="Zhang M."/>
            <person name="Ou Z."/>
            <person name="Jie Z."/>
            <person name="Yan Q."/>
            <person name="Li P."/>
            <person name="Yi J."/>
            <person name="Peng Y."/>
        </authorList>
    </citation>
    <scope>NUCLEOTIDE SEQUENCE [LARGE SCALE GENOMIC DNA]</scope>
    <source>
        <strain evidence="7 8">GP43</strain>
    </source>
</reference>
<dbReference type="InterPro" id="IPR050833">
    <property type="entry name" value="Poly_Biosynth_Transport"/>
</dbReference>
<gene>
    <name evidence="7" type="ORF">CXU09_07240</name>
</gene>
<feature type="transmembrane region" description="Helical" evidence="6">
    <location>
        <begin position="54"/>
        <end position="72"/>
    </location>
</feature>
<keyword evidence="4 6" id="KW-1133">Transmembrane helix</keyword>
<keyword evidence="7" id="KW-0813">Transport</keyword>
<feature type="transmembrane region" description="Helical" evidence="6">
    <location>
        <begin position="157"/>
        <end position="178"/>
    </location>
</feature>
<dbReference type="PROSITE" id="PS51257">
    <property type="entry name" value="PROKAR_LIPOPROTEIN"/>
    <property type="match status" value="1"/>
</dbReference>
<dbReference type="PANTHER" id="PTHR30250:SF26">
    <property type="entry name" value="PSMA PROTEIN"/>
    <property type="match status" value="1"/>
</dbReference>
<evidence type="ECO:0000256" key="4">
    <source>
        <dbReference type="ARBA" id="ARBA00022989"/>
    </source>
</evidence>
<feature type="transmembrane region" description="Helical" evidence="6">
    <location>
        <begin position="184"/>
        <end position="204"/>
    </location>
</feature>
<evidence type="ECO:0000256" key="2">
    <source>
        <dbReference type="ARBA" id="ARBA00022475"/>
    </source>
</evidence>
<dbReference type="PANTHER" id="PTHR30250">
    <property type="entry name" value="PST FAMILY PREDICTED COLANIC ACID TRANSPORTER"/>
    <property type="match status" value="1"/>
</dbReference>